<evidence type="ECO:0000259" key="2">
    <source>
        <dbReference type="Pfam" id="PF25916"/>
    </source>
</evidence>
<dbReference type="FunFam" id="2.60.40.10:FF:000975">
    <property type="entry name" value="Uncharacterized protein, isoform D"/>
    <property type="match status" value="1"/>
</dbReference>
<evidence type="ECO:0000313" key="3">
    <source>
        <dbReference type="EMBL" id="CAL4080991.1"/>
    </source>
</evidence>
<evidence type="ECO:0000313" key="4">
    <source>
        <dbReference type="Proteomes" id="UP001497623"/>
    </source>
</evidence>
<name>A0AAV2QGK8_MEGNR</name>
<dbReference type="EMBL" id="CAXKWB010006016">
    <property type="protein sequence ID" value="CAL4080991.1"/>
    <property type="molecule type" value="Genomic_DNA"/>
</dbReference>
<organism evidence="3 4">
    <name type="scientific">Meganyctiphanes norvegica</name>
    <name type="common">Northern krill</name>
    <name type="synonym">Thysanopoda norvegica</name>
    <dbReference type="NCBI Taxonomy" id="48144"/>
    <lineage>
        <taxon>Eukaryota</taxon>
        <taxon>Metazoa</taxon>
        <taxon>Ecdysozoa</taxon>
        <taxon>Arthropoda</taxon>
        <taxon>Crustacea</taxon>
        <taxon>Multicrustacea</taxon>
        <taxon>Malacostraca</taxon>
        <taxon>Eumalacostraca</taxon>
        <taxon>Eucarida</taxon>
        <taxon>Euphausiacea</taxon>
        <taxon>Euphausiidae</taxon>
        <taxon>Meganyctiphanes</taxon>
    </lineage>
</organism>
<comment type="caution">
    <text evidence="3">The sequence shown here is derived from an EMBL/GenBank/DDBJ whole genome shotgun (WGS) entry which is preliminary data.</text>
</comment>
<dbReference type="Pfam" id="PF00630">
    <property type="entry name" value="Filamin"/>
    <property type="match status" value="1"/>
</dbReference>
<dbReference type="Gene3D" id="2.60.40.10">
    <property type="entry name" value="Immunoglobulins"/>
    <property type="match status" value="1"/>
</dbReference>
<dbReference type="InterPro" id="IPR001298">
    <property type="entry name" value="Filamin/ABP280_rpt"/>
</dbReference>
<keyword evidence="4" id="KW-1185">Reference proteome</keyword>
<gene>
    <name evidence="3" type="ORF">MNOR_LOCUS11441</name>
</gene>
<evidence type="ECO:0000256" key="1">
    <source>
        <dbReference type="PROSITE-ProRule" id="PRU00087"/>
    </source>
</evidence>
<dbReference type="Pfam" id="PF25916">
    <property type="entry name" value="AREL1_PH-like"/>
    <property type="match status" value="1"/>
</dbReference>
<dbReference type="InterPro" id="IPR014756">
    <property type="entry name" value="Ig_E-set"/>
</dbReference>
<dbReference type="SUPFAM" id="SSF81296">
    <property type="entry name" value="E set domains"/>
    <property type="match status" value="1"/>
</dbReference>
<protein>
    <recommendedName>
        <fullName evidence="2">Apoptosis-resistant E3 ubiquitin protein ligase 1 PH-like domain-containing protein</fullName>
    </recommendedName>
</protein>
<feature type="repeat" description="Filamin" evidence="1">
    <location>
        <begin position="89"/>
        <end position="123"/>
    </location>
</feature>
<dbReference type="SMART" id="SM00557">
    <property type="entry name" value="IG_FLMN"/>
    <property type="match status" value="1"/>
</dbReference>
<dbReference type="PROSITE" id="PS50194">
    <property type="entry name" value="FILAMIN_REPEAT"/>
    <property type="match status" value="1"/>
</dbReference>
<feature type="domain" description="Apoptosis-resistant E3 ubiquitin protein ligase 1 PH-like" evidence="2">
    <location>
        <begin position="241"/>
        <end position="358"/>
    </location>
</feature>
<dbReference type="InterPro" id="IPR058738">
    <property type="entry name" value="PH-like_AREL1"/>
</dbReference>
<feature type="non-terminal residue" evidence="3">
    <location>
        <position position="416"/>
    </location>
</feature>
<dbReference type="InterPro" id="IPR017868">
    <property type="entry name" value="Filamin/ABP280_repeat-like"/>
</dbReference>
<sequence length="416" mass="46540">MTRRGAPKPGLLHLFTGKYLHPQRCSTTFHWDDPSTVGSTVAFTLQFYQRNGRPYPISDADGVLVEITQGIHKVGVVTELGGTGESEINTSRCKFTARQAGQYKISILLANQHIRGSPFIKNFNPGDPDPTKTVMVQHSSTVVCTAGQPHHILIEPRDEYHNVCTFLPGQADTHNYAIAIVELEGGWNVSSNSVVVYDHTSRRISIQISLQWPGCYRAQVTYCNKTLTNGNFDIIVLAGGDAEQVLKTMKRRAHDGYEARLISQSGNHLAKPKKVYCYVTPKQLIVKEFFLKVIPKRVCTFRLCPSTKFHFTGTNNQSGLPTMSIDDGCQPLVSLASKDRNVIAATFTQFMLKNIGGSETFKDKQDHFYHEVPKFNPCAPRERDWIPPSKTLLTHPRAAVAFSAICFCRNFQMSFK</sequence>
<accession>A0AAV2QGK8</accession>
<proteinExistence type="predicted"/>
<reference evidence="3 4" key="1">
    <citation type="submission" date="2024-05" db="EMBL/GenBank/DDBJ databases">
        <authorList>
            <person name="Wallberg A."/>
        </authorList>
    </citation>
    <scope>NUCLEOTIDE SEQUENCE [LARGE SCALE GENOMIC DNA]</scope>
</reference>
<dbReference type="InterPro" id="IPR013783">
    <property type="entry name" value="Ig-like_fold"/>
</dbReference>
<dbReference type="AlphaFoldDB" id="A0AAV2QGK8"/>
<dbReference type="Proteomes" id="UP001497623">
    <property type="component" value="Unassembled WGS sequence"/>
</dbReference>